<gene>
    <name evidence="2" type="ORF">ARALYDRAFT_682728</name>
</gene>
<evidence type="ECO:0000313" key="2">
    <source>
        <dbReference type="EMBL" id="EFH70840.1"/>
    </source>
</evidence>
<evidence type="ECO:0000313" key="3">
    <source>
        <dbReference type="Proteomes" id="UP000008694"/>
    </source>
</evidence>
<dbReference type="HOGENOM" id="CLU_2213527_0_0_1"/>
<dbReference type="Gramene" id="Al_scaffold_0001_5051">
    <property type="protein sequence ID" value="Al_scaffold_0001_5051"/>
    <property type="gene ID" value="Al_scaffold_0001_5051"/>
</dbReference>
<dbReference type="EMBL" id="GL348713">
    <property type="protein sequence ID" value="EFH70840.1"/>
    <property type="molecule type" value="Genomic_DNA"/>
</dbReference>
<dbReference type="AlphaFoldDB" id="D7KP01"/>
<dbReference type="Proteomes" id="UP000008694">
    <property type="component" value="Unassembled WGS sequence"/>
</dbReference>
<protein>
    <submittedName>
        <fullName evidence="2">Predicted protein</fullName>
    </submittedName>
</protein>
<organism evidence="3">
    <name type="scientific">Arabidopsis lyrata subsp. lyrata</name>
    <name type="common">Lyre-leaved rock-cress</name>
    <dbReference type="NCBI Taxonomy" id="81972"/>
    <lineage>
        <taxon>Eukaryota</taxon>
        <taxon>Viridiplantae</taxon>
        <taxon>Streptophyta</taxon>
        <taxon>Embryophyta</taxon>
        <taxon>Tracheophyta</taxon>
        <taxon>Spermatophyta</taxon>
        <taxon>Magnoliopsida</taxon>
        <taxon>eudicotyledons</taxon>
        <taxon>Gunneridae</taxon>
        <taxon>Pentapetalae</taxon>
        <taxon>rosids</taxon>
        <taxon>malvids</taxon>
        <taxon>Brassicales</taxon>
        <taxon>Brassicaceae</taxon>
        <taxon>Camelineae</taxon>
        <taxon>Arabidopsis</taxon>
    </lineage>
</organism>
<name>D7KP01_ARALL</name>
<proteinExistence type="predicted"/>
<accession>D7KP01</accession>
<keyword evidence="1" id="KW-0175">Coiled coil</keyword>
<feature type="coiled-coil region" evidence="1">
    <location>
        <begin position="43"/>
        <end position="70"/>
    </location>
</feature>
<keyword evidence="3" id="KW-1185">Reference proteome</keyword>
<evidence type="ECO:0000256" key="1">
    <source>
        <dbReference type="SAM" id="Coils"/>
    </source>
</evidence>
<sequence length="107" mass="12198">MPSSRNYLTLCIMQQTTYCLQLDTKTDFPNKIEDGQGKLLVSVEEASFTSDEHQQQVNNLEENHQAEARDHQDHLFSSHHEPWPMFIAQAGCSITTLTNPSPSPTFY</sequence>
<reference evidence="3" key="1">
    <citation type="journal article" date="2011" name="Nat. Genet.">
        <title>The Arabidopsis lyrata genome sequence and the basis of rapid genome size change.</title>
        <authorList>
            <person name="Hu T.T."/>
            <person name="Pattyn P."/>
            <person name="Bakker E.G."/>
            <person name="Cao J."/>
            <person name="Cheng J.-F."/>
            <person name="Clark R.M."/>
            <person name="Fahlgren N."/>
            <person name="Fawcett J.A."/>
            <person name="Grimwood J."/>
            <person name="Gundlach H."/>
            <person name="Haberer G."/>
            <person name="Hollister J.D."/>
            <person name="Ossowski S."/>
            <person name="Ottilar R.P."/>
            <person name="Salamov A.A."/>
            <person name="Schneeberger K."/>
            <person name="Spannagl M."/>
            <person name="Wang X."/>
            <person name="Yang L."/>
            <person name="Nasrallah M.E."/>
            <person name="Bergelson J."/>
            <person name="Carrington J.C."/>
            <person name="Gaut B.S."/>
            <person name="Schmutz J."/>
            <person name="Mayer K.F.X."/>
            <person name="Van de Peer Y."/>
            <person name="Grigoriev I.V."/>
            <person name="Nordborg M."/>
            <person name="Weigel D."/>
            <person name="Guo Y.-L."/>
        </authorList>
    </citation>
    <scope>NUCLEOTIDE SEQUENCE [LARGE SCALE GENOMIC DNA]</scope>
    <source>
        <strain evidence="3">cv. MN47</strain>
    </source>
</reference>